<dbReference type="InterPro" id="IPR005135">
    <property type="entry name" value="Endo/exonuclease/phosphatase"/>
</dbReference>
<evidence type="ECO:0000313" key="2">
    <source>
        <dbReference type="EMBL" id="QKX50545.1"/>
    </source>
</evidence>
<name>A0A7H8QB04_9BACL</name>
<dbReference type="RefSeq" id="WP_036802744.1">
    <property type="nucleotide sequence ID" value="NZ_CP051177.1"/>
</dbReference>
<dbReference type="Proteomes" id="UP000509222">
    <property type="component" value="Chromosome"/>
</dbReference>
<dbReference type="InterPro" id="IPR036691">
    <property type="entry name" value="Endo/exonu/phosph_ase_sf"/>
</dbReference>
<dbReference type="Pfam" id="PF03372">
    <property type="entry name" value="Exo_endo_phos"/>
    <property type="match status" value="1"/>
</dbReference>
<sequence>MESDKIPPTVPIKVMSFNIAHGLGMDNTVDLERTAKVIEQSGAEIIGLQELDRHFTDRSDFIDQVDWLSHRLGMYGAFGANLDLEPNEPERPRRQYGNAVLSKHPIKYVENHLLTKVISPIANSEQRGILEVVLEVKGTYVSFFNTHLSLKEEELKVSIDEILEITEKSRFPKIITGDFNADPDHLQIKRMENHFDDVFLKTGKNNMYTYPAPYEHDSDGVKLKPVTRIDYIFTDQHLEPEQAAVIETSISDHLPITADLVLSRVGSKMKTANGARSLK</sequence>
<dbReference type="PANTHER" id="PTHR14859">
    <property type="entry name" value="CALCOFLUOR WHITE HYPERSENSITIVE PROTEIN PRECURSOR"/>
    <property type="match status" value="1"/>
</dbReference>
<keyword evidence="2" id="KW-0540">Nuclease</keyword>
<dbReference type="GO" id="GO:0004519">
    <property type="term" value="F:endonuclease activity"/>
    <property type="evidence" value="ECO:0007669"/>
    <property type="project" value="UniProtKB-KW"/>
</dbReference>
<feature type="domain" description="Endonuclease/exonuclease/phosphatase" evidence="1">
    <location>
        <begin position="15"/>
        <end position="253"/>
    </location>
</feature>
<protein>
    <submittedName>
        <fullName evidence="2">Endonuclease</fullName>
    </submittedName>
</protein>
<dbReference type="PANTHER" id="PTHR14859:SF15">
    <property type="entry name" value="ENDONUCLEASE_EXONUCLEASE_PHOSPHATASE DOMAIN-CONTAINING PROTEIN"/>
    <property type="match status" value="1"/>
</dbReference>
<dbReference type="SUPFAM" id="SSF56219">
    <property type="entry name" value="DNase I-like"/>
    <property type="match status" value="1"/>
</dbReference>
<keyword evidence="2" id="KW-0255">Endonuclease</keyword>
<dbReference type="Gene3D" id="3.60.10.10">
    <property type="entry name" value="Endonuclease/exonuclease/phosphatase"/>
    <property type="match status" value="1"/>
</dbReference>
<dbReference type="EMBL" id="CP051177">
    <property type="protein sequence ID" value="QKX50545.1"/>
    <property type="molecule type" value="Genomic_DNA"/>
</dbReference>
<dbReference type="InterPro" id="IPR051916">
    <property type="entry name" value="GPI-anchor_lipid_remodeler"/>
</dbReference>
<keyword evidence="2" id="KW-0378">Hydrolase</keyword>
<evidence type="ECO:0000259" key="1">
    <source>
        <dbReference type="Pfam" id="PF03372"/>
    </source>
</evidence>
<evidence type="ECO:0000313" key="3">
    <source>
        <dbReference type="Proteomes" id="UP000509222"/>
    </source>
</evidence>
<gene>
    <name evidence="2" type="ORF">HF394_08115</name>
</gene>
<organism evidence="2 3">
    <name type="scientific">Planococcus glaciei</name>
    <dbReference type="NCBI Taxonomy" id="459472"/>
    <lineage>
        <taxon>Bacteria</taxon>
        <taxon>Bacillati</taxon>
        <taxon>Bacillota</taxon>
        <taxon>Bacilli</taxon>
        <taxon>Bacillales</taxon>
        <taxon>Caryophanaceae</taxon>
        <taxon>Planococcus</taxon>
    </lineage>
</organism>
<proteinExistence type="predicted"/>
<keyword evidence="3" id="KW-1185">Reference proteome</keyword>
<accession>A0A7H8QB04</accession>
<dbReference type="AlphaFoldDB" id="A0A7H8QB04"/>
<reference evidence="3" key="1">
    <citation type="submission" date="2020-06" db="EMBL/GenBank/DDBJ databases">
        <title>Isolation of Planomicrobium glaciei.</title>
        <authorList>
            <person name="Malisova L."/>
            <person name="Safrankova R."/>
            <person name="Jakubu V."/>
            <person name="Spanelova P."/>
        </authorList>
    </citation>
    <scope>NUCLEOTIDE SEQUENCE [LARGE SCALE GENOMIC DNA]</scope>
    <source>
        <strain evidence="3">NRL-ATB46093</strain>
    </source>
</reference>
<dbReference type="GO" id="GO:0006506">
    <property type="term" value="P:GPI anchor biosynthetic process"/>
    <property type="evidence" value="ECO:0007669"/>
    <property type="project" value="TreeGrafter"/>
</dbReference>
<dbReference type="GO" id="GO:0016020">
    <property type="term" value="C:membrane"/>
    <property type="evidence" value="ECO:0007669"/>
    <property type="project" value="GOC"/>
</dbReference>